<keyword evidence="3" id="KW-0813">Transport</keyword>
<feature type="region of interest" description="Disordered" evidence="7">
    <location>
        <begin position="322"/>
        <end position="349"/>
    </location>
</feature>
<feature type="domain" description="CSC1/OSCA1-like cytosolic" evidence="12">
    <location>
        <begin position="562"/>
        <end position="671"/>
    </location>
</feature>
<feature type="transmembrane region" description="Helical" evidence="8">
    <location>
        <begin position="939"/>
        <end position="961"/>
    </location>
</feature>
<feature type="compositionally biased region" description="Basic and acidic residues" evidence="7">
    <location>
        <begin position="1095"/>
        <end position="1107"/>
    </location>
</feature>
<comment type="caution">
    <text evidence="13">The sequence shown here is derived from an EMBL/GenBank/DDBJ whole genome shotgun (WGS) entry which is preliminary data.</text>
</comment>
<dbReference type="GO" id="GO:0005886">
    <property type="term" value="C:plasma membrane"/>
    <property type="evidence" value="ECO:0007669"/>
    <property type="project" value="TreeGrafter"/>
</dbReference>
<evidence type="ECO:0000256" key="5">
    <source>
        <dbReference type="ARBA" id="ARBA00022989"/>
    </source>
</evidence>
<evidence type="ECO:0000256" key="4">
    <source>
        <dbReference type="ARBA" id="ARBA00022692"/>
    </source>
</evidence>
<evidence type="ECO:0000313" key="13">
    <source>
        <dbReference type="EMBL" id="KAF2837168.1"/>
    </source>
</evidence>
<dbReference type="InterPro" id="IPR032880">
    <property type="entry name" value="CSC1/OSCA1-like_N"/>
</dbReference>
<comment type="subcellular location">
    <subcellularLocation>
        <location evidence="1">Membrane</location>
        <topology evidence="1">Multi-pass membrane protein</topology>
    </subcellularLocation>
</comment>
<feature type="region of interest" description="Disordered" evidence="7">
    <location>
        <begin position="1071"/>
        <end position="1145"/>
    </location>
</feature>
<evidence type="ECO:0000256" key="2">
    <source>
        <dbReference type="ARBA" id="ARBA00007779"/>
    </source>
</evidence>
<protein>
    <submittedName>
        <fullName evidence="13">DUF221-domain-containing protein</fullName>
    </submittedName>
</protein>
<proteinExistence type="inferred from homology"/>
<dbReference type="PANTHER" id="PTHR13018:SF20">
    <property type="entry name" value="SPORULATION-SPECIFIC PROTEIN 75"/>
    <property type="match status" value="1"/>
</dbReference>
<evidence type="ECO:0000256" key="7">
    <source>
        <dbReference type="SAM" id="MobiDB-lite"/>
    </source>
</evidence>
<feature type="compositionally biased region" description="Basic and acidic residues" evidence="7">
    <location>
        <begin position="282"/>
        <end position="294"/>
    </location>
</feature>
<feature type="transmembrane region" description="Helical" evidence="8">
    <location>
        <begin position="730"/>
        <end position="754"/>
    </location>
</feature>
<feature type="compositionally biased region" description="Basic and acidic residues" evidence="7">
    <location>
        <begin position="415"/>
        <end position="433"/>
    </location>
</feature>
<feature type="region of interest" description="Disordered" evidence="7">
    <location>
        <begin position="264"/>
        <end position="294"/>
    </location>
</feature>
<dbReference type="Proteomes" id="UP000799429">
    <property type="component" value="Unassembled WGS sequence"/>
</dbReference>
<gene>
    <name evidence="13" type="ORF">M501DRAFT_189138</name>
</gene>
<feature type="domain" description="CSC1/OSCA1-like N-terminal transmembrane" evidence="11">
    <location>
        <begin position="24"/>
        <end position="173"/>
    </location>
</feature>
<evidence type="ECO:0000259" key="9">
    <source>
        <dbReference type="Pfam" id="PF02714"/>
    </source>
</evidence>
<accession>A0A9P4S8T4</accession>
<keyword evidence="14" id="KW-1185">Reference proteome</keyword>
<feature type="domain" description="CSC1/OSCA1-like 7TM region" evidence="9">
    <location>
        <begin position="682"/>
        <end position="957"/>
    </location>
</feature>
<comment type="similarity">
    <text evidence="2">Belongs to the CSC1 (TC 1.A.17) family.</text>
</comment>
<dbReference type="InterPro" id="IPR045122">
    <property type="entry name" value="Csc1-like"/>
</dbReference>
<evidence type="ECO:0000256" key="1">
    <source>
        <dbReference type="ARBA" id="ARBA00004141"/>
    </source>
</evidence>
<feature type="transmembrane region" description="Helical" evidence="8">
    <location>
        <begin position="153"/>
        <end position="171"/>
    </location>
</feature>
<feature type="region of interest" description="Disordered" evidence="7">
    <location>
        <begin position="1042"/>
        <end position="1061"/>
    </location>
</feature>
<feature type="transmembrane region" description="Helical" evidence="8">
    <location>
        <begin position="775"/>
        <end position="799"/>
    </location>
</feature>
<dbReference type="InterPro" id="IPR003864">
    <property type="entry name" value="CSC1/OSCA1-like_7TM"/>
</dbReference>
<dbReference type="AlphaFoldDB" id="A0A9P4S8T4"/>
<name>A0A9P4S8T4_9PEZI</name>
<reference evidence="13" key="1">
    <citation type="journal article" date="2020" name="Stud. Mycol.">
        <title>101 Dothideomycetes genomes: a test case for predicting lifestyles and emergence of pathogens.</title>
        <authorList>
            <person name="Haridas S."/>
            <person name="Albert R."/>
            <person name="Binder M."/>
            <person name="Bloem J."/>
            <person name="Labutti K."/>
            <person name="Salamov A."/>
            <person name="Andreopoulos B."/>
            <person name="Baker S."/>
            <person name="Barry K."/>
            <person name="Bills G."/>
            <person name="Bluhm B."/>
            <person name="Cannon C."/>
            <person name="Castanera R."/>
            <person name="Culley D."/>
            <person name="Daum C."/>
            <person name="Ezra D."/>
            <person name="Gonzalez J."/>
            <person name="Henrissat B."/>
            <person name="Kuo A."/>
            <person name="Liang C."/>
            <person name="Lipzen A."/>
            <person name="Lutzoni F."/>
            <person name="Magnuson J."/>
            <person name="Mondo S."/>
            <person name="Nolan M."/>
            <person name="Ohm R."/>
            <person name="Pangilinan J."/>
            <person name="Park H.-J."/>
            <person name="Ramirez L."/>
            <person name="Alfaro M."/>
            <person name="Sun H."/>
            <person name="Tritt A."/>
            <person name="Yoshinaga Y."/>
            <person name="Zwiers L.-H."/>
            <person name="Turgeon B."/>
            <person name="Goodwin S."/>
            <person name="Spatafora J."/>
            <person name="Crous P."/>
            <person name="Grigoriev I."/>
        </authorList>
    </citation>
    <scope>NUCLEOTIDE SEQUENCE</scope>
    <source>
        <strain evidence="13">CBS 101060</strain>
    </source>
</reference>
<feature type="transmembrane region" description="Helical" evidence="8">
    <location>
        <begin position="900"/>
        <end position="918"/>
    </location>
</feature>
<keyword evidence="5 8" id="KW-1133">Transmembrane helix</keyword>
<dbReference type="PANTHER" id="PTHR13018">
    <property type="entry name" value="PROBABLE MEMBRANE PROTEIN DUF221-RELATED"/>
    <property type="match status" value="1"/>
</dbReference>
<feature type="compositionally biased region" description="Polar residues" evidence="7">
    <location>
        <begin position="403"/>
        <end position="412"/>
    </location>
</feature>
<evidence type="ECO:0000259" key="12">
    <source>
        <dbReference type="Pfam" id="PF14703"/>
    </source>
</evidence>
<dbReference type="Pfam" id="PF14703">
    <property type="entry name" value="PHM7_cyt"/>
    <property type="match status" value="2"/>
</dbReference>
<evidence type="ECO:0000256" key="3">
    <source>
        <dbReference type="ARBA" id="ARBA00022448"/>
    </source>
</evidence>
<sequence>MSDGATDPTPGRAQQSEGLSFTSFLAALAGGATAFGVQFLAFYFLRAKFTRIYAPRTYLVPEKERTPPPPPGLFNWVIPVFKTSNSEFIDKCGLDAYLFLRFLRMLIKIFLPLACIILPILLPLNRYGTSSNADGMDIFGWQHLGPEQYKRTWAHLALAIVVLLWVAYIFFDELRKYVRIRQAYLTSPQHRLRASATTVLVQAIPRKWLTVEALDGLYDVFPGGIRNIWINRNYDELQGKVEERDKLARKLEAAETALIRKAYKKHTKEQQKLDKKKGKRMSRVERKHENERQDKLAEELAENPGMSSGNPHQIAHNIQDAIDGESKHSSRSSSPSPERRGLKLPIPGLGRGLGKVGHEFNKLGHTVAGGIGGVVGGIDKVRKDVDQRLDDLNRGTGFDTLDDQSTYRTDGTPSRAHESREEKGDVSSHREEVAGATQHPGHERDQLHKGAGASESRINRLAAANRTRTGVAPHSLPAAKPNATGLKPPKPPLWKPWQRGQQSFPSPQPHQREDDEFPLTDLTPVSPSGNRASTIHEKTTQEKSIFTEPYDEEMLFAHDEGAKWRDYIERKDRETMRLPIKVPFTDIKIPLFIIGKKVDTIYWCRREVARLNAEIEDDQKNKEYPLMNSAFIQFNHQVAAHMACQSLSHHIPQQMAPRIVEISPDDVIWDNLSISWWARYGRSAIVTVTIAGLVIFWAFPVTFTSTLSQVSYLTEEFHWLAWLEDLPKSVLSIVQGVLPPLFLAILLAVLPIVLRALANFRGAPTGNDVELDTQMYYFGFLFVQVFLVVSIAAGASAVFGEIADNPATVATILGKNLPKASNYFFSYMIIQALTVSAGALMQIGGLISWFIIATIFDSTAREKWSRQIELPSIKWGTFFPVYTNLACIVIGIIYSVISPLILVFNIVTFSLFWIVYRYQTLYVNRFKHDTGGLLFPRAVMQLFTGLYVMELCLIGLFILFVDEHNDPLCYPQAIIMLVIMLLTFIYQLLLRSAFSPLFRYIPITMEDDAVRRDEEFARAQGKRWNLVEGEREGEDLQDILEERERREREEDEQAEEIELKEIEERNRNRKRGTTNVLHVPSSFGSIIPGRSRRKSWADRTGDSRPKDLTGPQSASDIQHPPTPRRSRTRSDKKTDLESQNPVGDMLFSGFHDEIEDLTPDERDKLVQRAFLHQALRAKRPVVWIPRDPLGISEDEIRRSRDGYGKDIWVSNEYTGLDHKGRVHYRRPPPDFSEVDLIQL</sequence>
<evidence type="ECO:0000256" key="6">
    <source>
        <dbReference type="ARBA" id="ARBA00023136"/>
    </source>
</evidence>
<organism evidence="13 14">
    <name type="scientific">Patellaria atrata CBS 101060</name>
    <dbReference type="NCBI Taxonomy" id="1346257"/>
    <lineage>
        <taxon>Eukaryota</taxon>
        <taxon>Fungi</taxon>
        <taxon>Dikarya</taxon>
        <taxon>Ascomycota</taxon>
        <taxon>Pezizomycotina</taxon>
        <taxon>Dothideomycetes</taxon>
        <taxon>Dothideomycetes incertae sedis</taxon>
        <taxon>Patellariales</taxon>
        <taxon>Patellariaceae</taxon>
        <taxon>Patellaria</taxon>
    </lineage>
</organism>
<feature type="domain" description="CSC1/OSCA1-like cytosolic" evidence="12">
    <location>
        <begin position="197"/>
        <end position="283"/>
    </location>
</feature>
<dbReference type="InterPro" id="IPR027815">
    <property type="entry name" value="CSC1/OSCA1-like_cyt"/>
</dbReference>
<feature type="domain" description="10TM putative phosphate transporter extracellular tail" evidence="10">
    <location>
        <begin position="1157"/>
        <end position="1230"/>
    </location>
</feature>
<feature type="region of interest" description="Disordered" evidence="7">
    <location>
        <begin position="391"/>
        <end position="455"/>
    </location>
</feature>
<keyword evidence="4 8" id="KW-0812">Transmembrane</keyword>
<feature type="transmembrane region" description="Helical" evidence="8">
    <location>
        <begin position="973"/>
        <end position="990"/>
    </location>
</feature>
<feature type="region of interest" description="Disordered" evidence="7">
    <location>
        <begin position="467"/>
        <end position="541"/>
    </location>
</feature>
<feature type="transmembrane region" description="Helical" evidence="8">
    <location>
        <begin position="20"/>
        <end position="45"/>
    </location>
</feature>
<feature type="transmembrane region" description="Helical" evidence="8">
    <location>
        <begin position="824"/>
        <end position="852"/>
    </location>
</feature>
<feature type="compositionally biased region" description="Polar residues" evidence="7">
    <location>
        <begin position="523"/>
        <end position="533"/>
    </location>
</feature>
<dbReference type="Pfam" id="PF12621">
    <property type="entry name" value="PHM7_ext"/>
    <property type="match status" value="1"/>
</dbReference>
<dbReference type="GO" id="GO:0005227">
    <property type="term" value="F:calcium-activated cation channel activity"/>
    <property type="evidence" value="ECO:0007669"/>
    <property type="project" value="InterPro"/>
</dbReference>
<dbReference type="EMBL" id="MU006100">
    <property type="protein sequence ID" value="KAF2837168.1"/>
    <property type="molecule type" value="Genomic_DNA"/>
</dbReference>
<keyword evidence="6 8" id="KW-0472">Membrane</keyword>
<evidence type="ECO:0000313" key="14">
    <source>
        <dbReference type="Proteomes" id="UP000799429"/>
    </source>
</evidence>
<feature type="transmembrane region" description="Helical" evidence="8">
    <location>
        <begin position="684"/>
        <end position="710"/>
    </location>
</feature>
<dbReference type="OrthoDB" id="1076608at2759"/>
<dbReference type="InterPro" id="IPR022257">
    <property type="entry name" value="PHM7_ext"/>
</dbReference>
<dbReference type="Pfam" id="PF02714">
    <property type="entry name" value="RSN1_7TM"/>
    <property type="match status" value="1"/>
</dbReference>
<dbReference type="Pfam" id="PF13967">
    <property type="entry name" value="RSN1_TM"/>
    <property type="match status" value="1"/>
</dbReference>
<evidence type="ECO:0000256" key="8">
    <source>
        <dbReference type="SAM" id="Phobius"/>
    </source>
</evidence>
<feature type="transmembrane region" description="Helical" evidence="8">
    <location>
        <begin position="105"/>
        <end position="124"/>
    </location>
</feature>
<evidence type="ECO:0000259" key="10">
    <source>
        <dbReference type="Pfam" id="PF12621"/>
    </source>
</evidence>
<evidence type="ECO:0000259" key="11">
    <source>
        <dbReference type="Pfam" id="PF13967"/>
    </source>
</evidence>